<gene>
    <name evidence="1" type="ORF">SAMN04489746_0542</name>
</gene>
<proteinExistence type="predicted"/>
<organism evidence="1 2">
    <name type="scientific">Atopobium minutum</name>
    <dbReference type="NCBI Taxonomy" id="1381"/>
    <lineage>
        <taxon>Bacteria</taxon>
        <taxon>Bacillati</taxon>
        <taxon>Actinomycetota</taxon>
        <taxon>Coriobacteriia</taxon>
        <taxon>Coriobacteriales</taxon>
        <taxon>Atopobiaceae</taxon>
        <taxon>Atopobium</taxon>
    </lineage>
</organism>
<dbReference type="Pfam" id="PF20292">
    <property type="entry name" value="MC7"/>
    <property type="match status" value="1"/>
</dbReference>
<dbReference type="Proteomes" id="UP000183687">
    <property type="component" value="Unassembled WGS sequence"/>
</dbReference>
<name>A0AB38A5Q0_9ACTN</name>
<evidence type="ECO:0000313" key="1">
    <source>
        <dbReference type="EMBL" id="SEB53913.1"/>
    </source>
</evidence>
<dbReference type="InterPro" id="IPR046900">
    <property type="entry name" value="ABC-3C_MC7"/>
</dbReference>
<reference evidence="1 2" key="1">
    <citation type="submission" date="2016-10" db="EMBL/GenBank/DDBJ databases">
        <authorList>
            <person name="Varghese N."/>
            <person name="Submissions S."/>
        </authorList>
    </citation>
    <scope>NUCLEOTIDE SEQUENCE [LARGE SCALE GENOMIC DNA]</scope>
    <source>
        <strain evidence="1 2">DSM 20586</strain>
    </source>
</reference>
<sequence length="71" mass="7827">MILPNKLFSYEKSTLALLPVVLNALGSEPVNPSALQNMLPLSSSQFLDTLTCLFALNAIDIDDENRIYLCL</sequence>
<accession>A0AB38A5Q0</accession>
<comment type="caution">
    <text evidence="1">The sequence shown here is derived from an EMBL/GenBank/DDBJ whole genome shotgun (WGS) entry which is preliminary data.</text>
</comment>
<dbReference type="AlphaFoldDB" id="A0AB38A5Q0"/>
<protein>
    <submittedName>
        <fullName evidence="1">Uncharacterized protein</fullName>
    </submittedName>
</protein>
<dbReference type="EMBL" id="FNSH01000001">
    <property type="protein sequence ID" value="SEB53913.1"/>
    <property type="molecule type" value="Genomic_DNA"/>
</dbReference>
<evidence type="ECO:0000313" key="2">
    <source>
        <dbReference type="Proteomes" id="UP000183687"/>
    </source>
</evidence>
<dbReference type="RefSeq" id="WP_002563358.1">
    <property type="nucleotide sequence ID" value="NZ_CALJSN010000006.1"/>
</dbReference>